<proteinExistence type="predicted"/>
<evidence type="ECO:0000313" key="1">
    <source>
        <dbReference type="EMBL" id="EAY29570.1"/>
    </source>
</evidence>
<evidence type="ECO:0008006" key="3">
    <source>
        <dbReference type="Google" id="ProtNLM"/>
    </source>
</evidence>
<dbReference type="Gene3D" id="2.40.160.60">
    <property type="entry name" value="Outer membrane protein transport protein (OMPP1/FadL/TodX)"/>
    <property type="match status" value="1"/>
</dbReference>
<dbReference type="AlphaFoldDB" id="A1ZJ34"/>
<name>A1ZJ34_MICM2</name>
<evidence type="ECO:0000313" key="2">
    <source>
        <dbReference type="Proteomes" id="UP000004095"/>
    </source>
</evidence>
<reference evidence="1 2" key="1">
    <citation type="submission" date="2007-01" db="EMBL/GenBank/DDBJ databases">
        <authorList>
            <person name="Haygood M."/>
            <person name="Podell S."/>
            <person name="Anderson C."/>
            <person name="Hopkinson B."/>
            <person name="Roe K."/>
            <person name="Barbeau K."/>
            <person name="Gaasterland T."/>
            <person name="Ferriera S."/>
            <person name="Johnson J."/>
            <person name="Kravitz S."/>
            <person name="Beeson K."/>
            <person name="Sutton G."/>
            <person name="Rogers Y.-H."/>
            <person name="Friedman R."/>
            <person name="Frazier M."/>
            <person name="Venter J.C."/>
        </authorList>
    </citation>
    <scope>NUCLEOTIDE SEQUENCE [LARGE SCALE GENOMIC DNA]</scope>
    <source>
        <strain evidence="1 2">ATCC 23134</strain>
    </source>
</reference>
<dbReference type="eggNOG" id="COG1555">
    <property type="taxonomic scope" value="Bacteria"/>
</dbReference>
<gene>
    <name evidence="1" type="ORF">M23134_00454</name>
</gene>
<organism evidence="1 2">
    <name type="scientific">Microscilla marina ATCC 23134</name>
    <dbReference type="NCBI Taxonomy" id="313606"/>
    <lineage>
        <taxon>Bacteria</taxon>
        <taxon>Pseudomonadati</taxon>
        <taxon>Bacteroidota</taxon>
        <taxon>Cytophagia</taxon>
        <taxon>Cytophagales</taxon>
        <taxon>Microscillaceae</taxon>
        <taxon>Microscilla</taxon>
    </lineage>
</organism>
<comment type="caution">
    <text evidence="1">The sequence shown here is derived from an EMBL/GenBank/DDBJ whole genome shotgun (WGS) entry which is preliminary data.</text>
</comment>
<dbReference type="Proteomes" id="UP000004095">
    <property type="component" value="Unassembled WGS sequence"/>
</dbReference>
<protein>
    <recommendedName>
        <fullName evidence="3">PorV/PorQ family protein</fullName>
    </recommendedName>
</protein>
<sequence>MVWAQLENPAMGGRAKGIANASVAVRDHWALFNNIGGLAGIKKYTGQIAYNNRFGIANFQTFALGITAPVKVGAAGLSVSRFGDNLYSEQRIGIGYSHQIKNVSLGGKVNYVQVSIQDLGSKGTLVFEFGGIARLSKEVLFGAHIYNFNQGVFNTALGEEEKLPVIMKAGISYQPLSALMINAETEKNIDLPATFKVGLEYEIVPQIYVRTGIQTQPMTNYFGVGFQPKRFHLNYALTTNNLLGISHHLSFTYQLGKK</sequence>
<dbReference type="EMBL" id="AAWS01000010">
    <property type="protein sequence ID" value="EAY29570.1"/>
    <property type="molecule type" value="Genomic_DNA"/>
</dbReference>
<keyword evidence="2" id="KW-1185">Reference proteome</keyword>
<accession>A1ZJ34</accession>